<evidence type="ECO:0000313" key="2">
    <source>
        <dbReference type="Proteomes" id="UP001596045"/>
    </source>
</evidence>
<dbReference type="RefSeq" id="WP_378997696.1">
    <property type="nucleotide sequence ID" value="NZ_JBHSMT010000014.1"/>
</dbReference>
<organism evidence="1 2">
    <name type="scientific">Paraherbaspirillum soli</name>
    <dbReference type="NCBI Taxonomy" id="631222"/>
    <lineage>
        <taxon>Bacteria</taxon>
        <taxon>Pseudomonadati</taxon>
        <taxon>Pseudomonadota</taxon>
        <taxon>Betaproteobacteria</taxon>
        <taxon>Burkholderiales</taxon>
        <taxon>Oxalobacteraceae</taxon>
        <taxon>Paraherbaspirillum</taxon>
    </lineage>
</organism>
<protein>
    <submittedName>
        <fullName evidence="1">Panthothenate synthetase</fullName>
    </submittedName>
</protein>
<keyword evidence="2" id="KW-1185">Reference proteome</keyword>
<dbReference type="EMBL" id="JBHSMT010000014">
    <property type="protein sequence ID" value="MFC5474597.1"/>
    <property type="molecule type" value="Genomic_DNA"/>
</dbReference>
<name>A0ABW0MC10_9BURK</name>
<evidence type="ECO:0000313" key="1">
    <source>
        <dbReference type="EMBL" id="MFC5474597.1"/>
    </source>
</evidence>
<dbReference type="Proteomes" id="UP001596045">
    <property type="component" value="Unassembled WGS sequence"/>
</dbReference>
<reference evidence="2" key="1">
    <citation type="journal article" date="2019" name="Int. J. Syst. Evol. Microbiol.">
        <title>The Global Catalogue of Microorganisms (GCM) 10K type strain sequencing project: providing services to taxonomists for standard genome sequencing and annotation.</title>
        <authorList>
            <consortium name="The Broad Institute Genomics Platform"/>
            <consortium name="The Broad Institute Genome Sequencing Center for Infectious Disease"/>
            <person name="Wu L."/>
            <person name="Ma J."/>
        </authorList>
    </citation>
    <scope>NUCLEOTIDE SEQUENCE [LARGE SCALE GENOMIC DNA]</scope>
    <source>
        <strain evidence="2">JCM 17066</strain>
    </source>
</reference>
<proteinExistence type="predicted"/>
<accession>A0ABW0MC10</accession>
<comment type="caution">
    <text evidence="1">The sequence shown here is derived from an EMBL/GenBank/DDBJ whole genome shotgun (WGS) entry which is preliminary data.</text>
</comment>
<sequence>MRMLLNVKFPHAEFNLAVKDGSVGKKMDRILDELKPEAVYFTEQQGQRSALLLIDLADPSKIPALAEPWFLIFNATVELRVVMTPEDLKQAGLEVLGRKWSS</sequence>
<gene>
    <name evidence="1" type="ORF">ACFPM8_11575</name>
</gene>